<reference evidence="2 3" key="1">
    <citation type="journal article" date="2012" name="Gene">
        <title>Sequence of Leptospira santarosai serovar Shermani genome and prediction of virulence-associated genes.</title>
        <authorList>
            <person name="Chou L.F."/>
            <person name="Chen Y.T."/>
            <person name="Lu C.W."/>
            <person name="Ko Y.C."/>
            <person name="Tang C.Y."/>
            <person name="Pan M.J."/>
            <person name="Tian Y.C."/>
            <person name="Chiu C.H."/>
            <person name="Hung C.C."/>
            <person name="Yang C.W."/>
        </authorList>
    </citation>
    <scope>NUCLEOTIDE SEQUENCE [LARGE SCALE GENOMIC DNA]</scope>
    <source>
        <strain evidence="2">LT 821</strain>
    </source>
</reference>
<dbReference type="KEGG" id="lst:LSS_15026"/>
<evidence type="ECO:0000313" key="2">
    <source>
        <dbReference type="EMBL" id="EKT85939.1"/>
    </source>
</evidence>
<proteinExistence type="predicted"/>
<protein>
    <recommendedName>
        <fullName evidence="1">Phage terminase large subunit GpA ATPase domain-containing protein</fullName>
    </recommendedName>
</protein>
<dbReference type="GO" id="GO:0016887">
    <property type="term" value="F:ATP hydrolysis activity"/>
    <property type="evidence" value="ECO:0007669"/>
    <property type="project" value="InterPro"/>
</dbReference>
<dbReference type="GeneID" id="29738689"/>
<dbReference type="InterPro" id="IPR046453">
    <property type="entry name" value="GpA_ATPase"/>
</dbReference>
<evidence type="ECO:0000313" key="3">
    <source>
        <dbReference type="Proteomes" id="UP000035800"/>
    </source>
</evidence>
<organism evidence="2 3">
    <name type="scientific">Leptospira santarosai serovar Shermani str. LT 821</name>
    <dbReference type="NCBI Taxonomy" id="758847"/>
    <lineage>
        <taxon>Bacteria</taxon>
        <taxon>Pseudomonadati</taxon>
        <taxon>Spirochaetota</taxon>
        <taxon>Spirochaetia</taxon>
        <taxon>Leptospirales</taxon>
        <taxon>Leptospiraceae</taxon>
        <taxon>Leptospira</taxon>
    </lineage>
</organism>
<dbReference type="PATRIC" id="fig|758847.3.peg.3144"/>
<reference evidence="2 3" key="2">
    <citation type="journal article" date="2014" name="Emerg. Microbes Infect.">
        <title>Potential impact on kidney infection: a whole-genome analysis of Leptospira santarosai serovar Shermani.</title>
        <authorList>
            <person name="Chou L.F."/>
            <person name="Chen T.W."/>
            <person name="Ko Y.C."/>
            <person name="Pan M.J."/>
            <person name="Tian Y.C."/>
            <person name="Chiu C.H."/>
            <person name="Tang P."/>
            <person name="Hung C.C."/>
            <person name="Yang C.W."/>
        </authorList>
    </citation>
    <scope>NUCLEOTIDE SEQUENCE</scope>
    <source>
        <strain evidence="2 3">LT 821</strain>
    </source>
</reference>
<dbReference type="Pfam" id="PF05876">
    <property type="entry name" value="GpA_ATPase"/>
    <property type="match status" value="1"/>
</dbReference>
<gene>
    <name evidence="2" type="ORF">LSS_15026</name>
</gene>
<evidence type="ECO:0000259" key="1">
    <source>
        <dbReference type="Pfam" id="PF05876"/>
    </source>
</evidence>
<accession>K8XX68</accession>
<name>K8XX68_9LEPT</name>
<dbReference type="Proteomes" id="UP000035800">
    <property type="component" value="Chromosome I"/>
</dbReference>
<dbReference type="EMBL" id="CP006694">
    <property type="protein sequence ID" value="EKT85939.1"/>
    <property type="molecule type" value="Genomic_DNA"/>
</dbReference>
<dbReference type="STRING" id="758847.LSS_15026"/>
<sequence length="543" mass="62624">MQANKQEEFLKAFIEEGQRKFSNESFAEFLLNKVYVRIEGNYQLFSFSGHHYLKEIVSLMSKSQDFRALKGAQVLLSTTYIGESLKKGDKGSLKIVWFFPNDKSMKKFVQDRWQEIIKRSPYIQNRLDQTNSVNNVELIKYGDATFAFRSTETLEGAKTIDADIIIFDELDEQNVEHLIFAEDRISHSKIALRRSASQPSFPNFGIHAEWLDATQHMYLHKCSACNHWNNIVESFLNDDDPLRSRIWIPRGKTFAFACQNRKCNRPLNMQNGLYVPKRPKHKNTSVQVSQFFTNARTPSQHREKWMDSQGNSLKLKNFYISVLGWPYSTDEESPITQSILDQYRGDHGIPKTVSTFTYMGADQGDTVHMLFGEETPDNRIKIFPAKFSVLETSRIDQAIIDYQVYSGILDALPNKSWSVRTAQKFSDWIRIQYFAKKYSSKTEEIVSQDENNGIQVVNVNRDESLQDTVDAIKAGKFLFPDKRKLSGPDLALAEELDFHLTMLVRERGEDENGKPKYSFKKKVPNHFGMALNSLRLAYELGAP</sequence>
<dbReference type="RefSeq" id="WP_004461708.1">
    <property type="nucleotide sequence ID" value="NZ_CP006694.1"/>
</dbReference>
<dbReference type="AlphaFoldDB" id="K8XX68"/>
<feature type="domain" description="Phage terminase large subunit GpA ATPase" evidence="1">
    <location>
        <begin position="52"/>
        <end position="231"/>
    </location>
</feature>